<comment type="caution">
    <text evidence="2">The sequence shown here is derived from an EMBL/GenBank/DDBJ whole genome shotgun (WGS) entry which is preliminary data.</text>
</comment>
<organism evidence="2 3">
    <name type="scientific">Phellinidium pouzarii</name>
    <dbReference type="NCBI Taxonomy" id="167371"/>
    <lineage>
        <taxon>Eukaryota</taxon>
        <taxon>Fungi</taxon>
        <taxon>Dikarya</taxon>
        <taxon>Basidiomycota</taxon>
        <taxon>Agaricomycotina</taxon>
        <taxon>Agaricomycetes</taxon>
        <taxon>Hymenochaetales</taxon>
        <taxon>Hymenochaetaceae</taxon>
        <taxon>Phellinidium</taxon>
    </lineage>
</organism>
<evidence type="ECO:0000256" key="1">
    <source>
        <dbReference type="SAM" id="MobiDB-lite"/>
    </source>
</evidence>
<dbReference type="Proteomes" id="UP000308199">
    <property type="component" value="Unassembled WGS sequence"/>
</dbReference>
<gene>
    <name evidence="2" type="ORF">EW145_g1612</name>
</gene>
<feature type="non-terminal residue" evidence="2">
    <location>
        <position position="158"/>
    </location>
</feature>
<dbReference type="AlphaFoldDB" id="A0A4S4LJC7"/>
<sequence>MRSYTHLKGSSSMSFEMDASPGPSEKFQDEDVFPRADAITANEPLHLESPYKHKNAKVTQDSVLGYVKMTNIEDFEIHYLQEIKIDWPETLIDIQIEYIKSLPPSLSEANMYPLITKLLTKISLLVCKDPNRCLAFYDVSTSGCLGDFEGSGTKPDIV</sequence>
<proteinExistence type="predicted"/>
<protein>
    <submittedName>
        <fullName evidence="2">Uncharacterized protein</fullName>
    </submittedName>
</protein>
<evidence type="ECO:0000313" key="3">
    <source>
        <dbReference type="Proteomes" id="UP000308199"/>
    </source>
</evidence>
<keyword evidence="3" id="KW-1185">Reference proteome</keyword>
<feature type="region of interest" description="Disordered" evidence="1">
    <location>
        <begin position="1"/>
        <end position="28"/>
    </location>
</feature>
<dbReference type="EMBL" id="SGPK01000047">
    <property type="protein sequence ID" value="THH10010.1"/>
    <property type="molecule type" value="Genomic_DNA"/>
</dbReference>
<reference evidence="2 3" key="1">
    <citation type="submission" date="2019-02" db="EMBL/GenBank/DDBJ databases">
        <title>Genome sequencing of the rare red list fungi Phellinidium pouzarii.</title>
        <authorList>
            <person name="Buettner E."/>
            <person name="Kellner H."/>
        </authorList>
    </citation>
    <scope>NUCLEOTIDE SEQUENCE [LARGE SCALE GENOMIC DNA]</scope>
    <source>
        <strain evidence="2 3">DSM 108285</strain>
    </source>
</reference>
<evidence type="ECO:0000313" key="2">
    <source>
        <dbReference type="EMBL" id="THH10010.1"/>
    </source>
</evidence>
<name>A0A4S4LJC7_9AGAM</name>
<accession>A0A4S4LJC7</accession>